<dbReference type="Proteomes" id="UP000178783">
    <property type="component" value="Unassembled WGS sequence"/>
</dbReference>
<evidence type="ECO:0000259" key="7">
    <source>
        <dbReference type="Pfam" id="PF01180"/>
    </source>
</evidence>
<evidence type="ECO:0000256" key="2">
    <source>
        <dbReference type="ARBA" id="ARBA00004725"/>
    </source>
</evidence>
<dbReference type="GO" id="GO:0004152">
    <property type="term" value="F:dihydroorotate dehydrogenase activity"/>
    <property type="evidence" value="ECO:0007669"/>
    <property type="project" value="InterPro"/>
</dbReference>
<evidence type="ECO:0000256" key="1">
    <source>
        <dbReference type="ARBA" id="ARBA00001917"/>
    </source>
</evidence>
<evidence type="ECO:0000256" key="5">
    <source>
        <dbReference type="ARBA" id="ARBA00022975"/>
    </source>
</evidence>
<dbReference type="InterPro" id="IPR005720">
    <property type="entry name" value="Dihydroorotate_DH_cat"/>
</dbReference>
<evidence type="ECO:0000256" key="4">
    <source>
        <dbReference type="ARBA" id="ARBA00022643"/>
    </source>
</evidence>
<keyword evidence="3" id="KW-0285">Flavoprotein</keyword>
<dbReference type="STRING" id="1797989.A3H66_00120"/>
<reference evidence="8 9" key="1">
    <citation type="journal article" date="2016" name="Nat. Commun.">
        <title>Thousands of microbial genomes shed light on interconnected biogeochemical processes in an aquifer system.</title>
        <authorList>
            <person name="Anantharaman K."/>
            <person name="Brown C.T."/>
            <person name="Hug L.A."/>
            <person name="Sharon I."/>
            <person name="Castelle C.J."/>
            <person name="Probst A.J."/>
            <person name="Thomas B.C."/>
            <person name="Singh A."/>
            <person name="Wilkins M.J."/>
            <person name="Karaoz U."/>
            <person name="Brodie E.L."/>
            <person name="Williams K.H."/>
            <person name="Hubbard S.S."/>
            <person name="Banfield J.F."/>
        </authorList>
    </citation>
    <scope>NUCLEOTIDE SEQUENCE [LARGE SCALE GENOMIC DNA]</scope>
</reference>
<dbReference type="EMBL" id="MFFW01000055">
    <property type="protein sequence ID" value="OGF23719.1"/>
    <property type="molecule type" value="Genomic_DNA"/>
</dbReference>
<dbReference type="Pfam" id="PF01180">
    <property type="entry name" value="DHO_dh"/>
    <property type="match status" value="1"/>
</dbReference>
<keyword evidence="6" id="KW-0560">Oxidoreductase</keyword>
<name>A0A1F5SAP3_9BACT</name>
<keyword evidence="5" id="KW-0665">Pyrimidine biosynthesis</keyword>
<dbReference type="InterPro" id="IPR012135">
    <property type="entry name" value="Dihydroorotate_DH_1_2"/>
</dbReference>
<accession>A0A1F5SAP3</accession>
<evidence type="ECO:0000256" key="6">
    <source>
        <dbReference type="ARBA" id="ARBA00023002"/>
    </source>
</evidence>
<dbReference type="Gene3D" id="3.20.20.70">
    <property type="entry name" value="Aldolase class I"/>
    <property type="match status" value="1"/>
</dbReference>
<dbReference type="AlphaFoldDB" id="A0A1F5SAP3"/>
<evidence type="ECO:0000313" key="9">
    <source>
        <dbReference type="Proteomes" id="UP000178783"/>
    </source>
</evidence>
<organism evidence="8 9">
    <name type="scientific">Candidatus Falkowbacteria bacterium RIFCSPLOWO2_02_FULL_45_21</name>
    <dbReference type="NCBI Taxonomy" id="1797989"/>
    <lineage>
        <taxon>Bacteria</taxon>
        <taxon>Candidatus Falkowiibacteriota</taxon>
    </lineage>
</organism>
<comment type="cofactor">
    <cofactor evidence="1">
        <name>FMN</name>
        <dbReference type="ChEBI" id="CHEBI:58210"/>
    </cofactor>
</comment>
<dbReference type="InterPro" id="IPR013785">
    <property type="entry name" value="Aldolase_TIM"/>
</dbReference>
<evidence type="ECO:0000313" key="8">
    <source>
        <dbReference type="EMBL" id="OGF23719.1"/>
    </source>
</evidence>
<dbReference type="UniPathway" id="UPA00070"/>
<sequence length="305" mass="33688">MAITIKNHAISSIVTSTIMGHSGGGMFPLTLSPVYQRLKQVIRENRITNFTKSSTFEKYAGNFRPWNPLTWKYIQPIGSDGLLNAYGLTNQGVDVNAPAIASELQAEFRVIPNFYPQFANGREPAINQTIEAIKIYSRFMGPDLWALELNFSCPNSREKIKENMEDALACVKTLKRACLDLCLIAKISYVHPYEFAQELVRAGVDVIHAINTIPYDLVYPNNRPSPLQAVGGGGVSGGPAFNQALQYNKGLREATPNTSIIMGCGVMSLYNADRYFDHGANAVSLCTVCRLNPLEAERIIEEYAA</sequence>
<proteinExistence type="predicted"/>
<evidence type="ECO:0000256" key="3">
    <source>
        <dbReference type="ARBA" id="ARBA00022630"/>
    </source>
</evidence>
<dbReference type="GO" id="GO:0044205">
    <property type="term" value="P:'de novo' UMP biosynthetic process"/>
    <property type="evidence" value="ECO:0007669"/>
    <property type="project" value="UniProtKB-UniPathway"/>
</dbReference>
<comment type="pathway">
    <text evidence="2">Pyrimidine metabolism; UMP biosynthesis via de novo pathway.</text>
</comment>
<keyword evidence="4" id="KW-0288">FMN</keyword>
<protein>
    <recommendedName>
        <fullName evidence="7">Dihydroorotate dehydrogenase catalytic domain-containing protein</fullName>
    </recommendedName>
</protein>
<dbReference type="GO" id="GO:0005737">
    <property type="term" value="C:cytoplasm"/>
    <property type="evidence" value="ECO:0007669"/>
    <property type="project" value="InterPro"/>
</dbReference>
<gene>
    <name evidence="8" type="ORF">A3H66_00120</name>
</gene>
<comment type="caution">
    <text evidence="8">The sequence shown here is derived from an EMBL/GenBank/DDBJ whole genome shotgun (WGS) entry which is preliminary data.</text>
</comment>
<dbReference type="SUPFAM" id="SSF51395">
    <property type="entry name" value="FMN-linked oxidoreductases"/>
    <property type="match status" value="1"/>
</dbReference>
<dbReference type="PIRSF" id="PIRSF000164">
    <property type="entry name" value="DHO_oxidase"/>
    <property type="match status" value="1"/>
</dbReference>
<feature type="domain" description="Dihydroorotate dehydrogenase catalytic" evidence="7">
    <location>
        <begin position="51"/>
        <end position="302"/>
    </location>
</feature>